<comment type="caution">
    <text evidence="8">The sequence shown here is derived from an EMBL/GenBank/DDBJ whole genome shotgun (WGS) entry which is preliminary data.</text>
</comment>
<dbReference type="GO" id="GO:0004654">
    <property type="term" value="F:polyribonucleotide nucleotidyltransferase activity"/>
    <property type="evidence" value="ECO:0007669"/>
    <property type="project" value="UniProtKB-UniRule"/>
</dbReference>
<dbReference type="FunFam" id="3.30.230.70:FF:000001">
    <property type="entry name" value="Polyribonucleotide nucleotidyltransferase"/>
    <property type="match status" value="1"/>
</dbReference>
<dbReference type="FunFam" id="2.40.50.140:FF:000189">
    <property type="entry name" value="Polyribonucleotide nucleotidyltransferase, putative"/>
    <property type="match status" value="1"/>
</dbReference>
<keyword evidence="4 5" id="KW-0694">RNA-binding</keyword>
<dbReference type="InterPro" id="IPR020568">
    <property type="entry name" value="Ribosomal_Su5_D2-typ_SF"/>
</dbReference>
<dbReference type="Pfam" id="PF01138">
    <property type="entry name" value="RNase_PH"/>
    <property type="match status" value="2"/>
</dbReference>
<dbReference type="FunFam" id="3.30.1370.10:FF:000001">
    <property type="entry name" value="Polyribonucleotide nucleotidyltransferase"/>
    <property type="match status" value="1"/>
</dbReference>
<evidence type="ECO:0000256" key="1">
    <source>
        <dbReference type="ARBA" id="ARBA00007404"/>
    </source>
</evidence>
<dbReference type="Pfam" id="PF00013">
    <property type="entry name" value="KH_1"/>
    <property type="match status" value="1"/>
</dbReference>
<dbReference type="PANTHER" id="PTHR11252">
    <property type="entry name" value="POLYRIBONUCLEOTIDE NUCLEOTIDYLTRANSFERASE"/>
    <property type="match status" value="1"/>
</dbReference>
<feature type="binding site" evidence="5">
    <location>
        <position position="506"/>
    </location>
    <ligand>
        <name>Mg(2+)</name>
        <dbReference type="ChEBI" id="CHEBI:18420"/>
    </ligand>
</feature>
<dbReference type="Gene3D" id="3.30.230.70">
    <property type="entry name" value="GHMP Kinase, N-terminal domain"/>
    <property type="match status" value="2"/>
</dbReference>
<dbReference type="InterPro" id="IPR036345">
    <property type="entry name" value="ExoRNase_PH_dom2_sf"/>
</dbReference>
<dbReference type="AlphaFoldDB" id="A0A1G1XZE7"/>
<evidence type="ECO:0000313" key="9">
    <source>
        <dbReference type="Proteomes" id="UP000178930"/>
    </source>
</evidence>
<keyword evidence="2 5" id="KW-0808">Transferase</keyword>
<dbReference type="GO" id="GO:0000287">
    <property type="term" value="F:magnesium ion binding"/>
    <property type="evidence" value="ECO:0007669"/>
    <property type="project" value="UniProtKB-UniRule"/>
</dbReference>
<evidence type="ECO:0000313" key="8">
    <source>
        <dbReference type="EMBL" id="OGY45304.1"/>
    </source>
</evidence>
<evidence type="ECO:0000256" key="6">
    <source>
        <dbReference type="SAM" id="MobiDB-lite"/>
    </source>
</evidence>
<dbReference type="STRING" id="1797532.A2729_00485"/>
<dbReference type="HAMAP" id="MF_01595">
    <property type="entry name" value="PNPase"/>
    <property type="match status" value="1"/>
</dbReference>
<dbReference type="PROSITE" id="PS50126">
    <property type="entry name" value="S1"/>
    <property type="match status" value="1"/>
</dbReference>
<evidence type="ECO:0000256" key="5">
    <source>
        <dbReference type="HAMAP-Rule" id="MF_01595"/>
    </source>
</evidence>
<comment type="cofactor">
    <cofactor evidence="5">
        <name>Mg(2+)</name>
        <dbReference type="ChEBI" id="CHEBI:18420"/>
    </cofactor>
</comment>
<dbReference type="GO" id="GO:0003723">
    <property type="term" value="F:RNA binding"/>
    <property type="evidence" value="ECO:0007669"/>
    <property type="project" value="UniProtKB-UniRule"/>
</dbReference>
<evidence type="ECO:0000256" key="3">
    <source>
        <dbReference type="ARBA" id="ARBA00022695"/>
    </source>
</evidence>
<dbReference type="SUPFAM" id="SSF54211">
    <property type="entry name" value="Ribosomal protein S5 domain 2-like"/>
    <property type="match status" value="2"/>
</dbReference>
<dbReference type="SMART" id="SM00316">
    <property type="entry name" value="S1"/>
    <property type="match status" value="1"/>
</dbReference>
<dbReference type="InterPro" id="IPR004088">
    <property type="entry name" value="KH_dom_type_1"/>
</dbReference>
<dbReference type="InterPro" id="IPR027408">
    <property type="entry name" value="PNPase/RNase_PH_dom_sf"/>
</dbReference>
<dbReference type="Pfam" id="PF03725">
    <property type="entry name" value="RNase_PH_C"/>
    <property type="match status" value="1"/>
</dbReference>
<keyword evidence="3 5" id="KW-0548">Nucleotidyltransferase</keyword>
<proteinExistence type="inferred from homology"/>
<evidence type="ECO:0000256" key="2">
    <source>
        <dbReference type="ARBA" id="ARBA00022679"/>
    </source>
</evidence>
<dbReference type="InterPro" id="IPR015847">
    <property type="entry name" value="ExoRNase_PH_dom2"/>
</dbReference>
<dbReference type="GO" id="GO:0006402">
    <property type="term" value="P:mRNA catabolic process"/>
    <property type="evidence" value="ECO:0007669"/>
    <property type="project" value="UniProtKB-UniRule"/>
</dbReference>
<dbReference type="Gene3D" id="2.40.50.140">
    <property type="entry name" value="Nucleic acid-binding proteins"/>
    <property type="match status" value="1"/>
</dbReference>
<dbReference type="PIRSF" id="PIRSF005499">
    <property type="entry name" value="PNPase"/>
    <property type="match status" value="1"/>
</dbReference>
<dbReference type="InterPro" id="IPR012340">
    <property type="entry name" value="NA-bd_OB-fold"/>
</dbReference>
<keyword evidence="5" id="KW-0460">Magnesium</keyword>
<dbReference type="SUPFAM" id="SSF50249">
    <property type="entry name" value="Nucleic acid-binding proteins"/>
    <property type="match status" value="1"/>
</dbReference>
<keyword evidence="5" id="KW-0479">Metal-binding</keyword>
<dbReference type="Gene3D" id="3.30.1370.10">
    <property type="entry name" value="K Homology domain, type 1"/>
    <property type="match status" value="1"/>
</dbReference>
<keyword evidence="5" id="KW-0963">Cytoplasm</keyword>
<comment type="function">
    <text evidence="5">Involved in mRNA degradation. Catalyzes the phosphorolysis of single-stranded polyribonucleotides processively in the 3'- to 5'-direction.</text>
</comment>
<dbReference type="GO" id="GO:0006396">
    <property type="term" value="P:RNA processing"/>
    <property type="evidence" value="ECO:0007669"/>
    <property type="project" value="InterPro"/>
</dbReference>
<dbReference type="CDD" id="cd11364">
    <property type="entry name" value="RNase_PH_PNPase_2"/>
    <property type="match status" value="1"/>
</dbReference>
<dbReference type="SUPFAM" id="SSF55666">
    <property type="entry name" value="Ribonuclease PH domain 2-like"/>
    <property type="match status" value="2"/>
</dbReference>
<dbReference type="InterPro" id="IPR036612">
    <property type="entry name" value="KH_dom_type_1_sf"/>
</dbReference>
<dbReference type="GO" id="GO:0000175">
    <property type="term" value="F:3'-5'-RNA exonuclease activity"/>
    <property type="evidence" value="ECO:0007669"/>
    <property type="project" value="TreeGrafter"/>
</dbReference>
<dbReference type="PROSITE" id="PS50084">
    <property type="entry name" value="KH_TYPE_1"/>
    <property type="match status" value="1"/>
</dbReference>
<dbReference type="CDD" id="cd02393">
    <property type="entry name" value="KH-I_PNPase"/>
    <property type="match status" value="1"/>
</dbReference>
<dbReference type="SUPFAM" id="SSF46915">
    <property type="entry name" value="Polynucleotide phosphorylase/guanosine pentaphosphate synthase (PNPase/GPSI), domain 3"/>
    <property type="match status" value="1"/>
</dbReference>
<comment type="similarity">
    <text evidence="1 5">Belongs to the polyribonucleotide nucleotidyltransferase family.</text>
</comment>
<name>A0A1G1XZE7_9BACT</name>
<feature type="region of interest" description="Disordered" evidence="6">
    <location>
        <begin position="708"/>
        <end position="733"/>
    </location>
</feature>
<dbReference type="CDD" id="cd11363">
    <property type="entry name" value="RNase_PH_PNPase_1"/>
    <property type="match status" value="1"/>
</dbReference>
<evidence type="ECO:0000259" key="7">
    <source>
        <dbReference type="PROSITE" id="PS50126"/>
    </source>
</evidence>
<dbReference type="Proteomes" id="UP000178930">
    <property type="component" value="Unassembled WGS sequence"/>
</dbReference>
<dbReference type="InterPro" id="IPR036456">
    <property type="entry name" value="PNPase_PH_RNA-bd_sf"/>
</dbReference>
<feature type="domain" description="S1 motif" evidence="7">
    <location>
        <begin position="636"/>
        <end position="704"/>
    </location>
</feature>
<dbReference type="NCBIfam" id="NF008805">
    <property type="entry name" value="PRK11824.1"/>
    <property type="match status" value="1"/>
</dbReference>
<organism evidence="8 9">
    <name type="scientific">Candidatus Buchananbacteria bacterium RIFCSPHIGHO2_01_FULL_39_14</name>
    <dbReference type="NCBI Taxonomy" id="1797532"/>
    <lineage>
        <taxon>Bacteria</taxon>
        <taxon>Candidatus Buchananiibacteriota</taxon>
    </lineage>
</organism>
<comment type="subcellular location">
    <subcellularLocation>
        <location evidence="5">Cytoplasm</location>
    </subcellularLocation>
</comment>
<dbReference type="InterPro" id="IPR003029">
    <property type="entry name" value="S1_domain"/>
</dbReference>
<feature type="binding site" evidence="5">
    <location>
        <position position="500"/>
    </location>
    <ligand>
        <name>Mg(2+)</name>
        <dbReference type="ChEBI" id="CHEBI:18420"/>
    </ligand>
</feature>
<sequence length="733" mass="80367">MAKKTFETDFAGKKLIIETNELAQQANGSCTVRYGDTVVLATAVMGSVREGVDFFPLAVDYEERLYAAGKIKGSRWIKREGRPSDEAVLTSRLVDRCIRPLFPKDLKNEVQIILTVLSFDAENDSDVVGLIAASTALAISNIPWQGPLGGLRLGRVEGEWIINPTFTAREKSEFDLVVAGLADKVLMLEAEGNQVGEVIVYEAIEFSLKHIKKIISFINEVVAAVGDKKVIPKTQTTESEEETPQARLELEQKASNWIKKNVPQILFDQTLKSKAERKAVLAKAQQDLMVDLEKQGVGKERRKKAMSLVEEFIEREVSRAIVEEKLRVDGRKINQVRPLDVQIGVLPRTHGSGLFSRGETQVLSIVTLGAPGDEQFLEGLEESGRKRFMHHYNFPPYSVGEAGRLGSPGRREIGHGALAEKAIRPLMPAKENFPYTIRVVSEVLSSNGSSSMASVCGSSLALMDAGVPISKAVAGIAMGLASDEAKNKYQVITDLQDLEDGDGGMDFKIAGTKDGITAIQLDTKTHGLPLTVVKQTLEQGLAARLEILGAMEKVITESRTNLSPYAPRIISFKINPEKIREVIGPGGKVINKIIEETGVQIDIEPDGMVMITAMAEDGGQKAAEIIKNIVREVVVGEVFTGKVSRLFDFGAMVEILPNQEGMIHISELDHQRVNRVSDVVNVGDVVTVKVIKIDEKGRVNLSLKAMKEGQGPSGLADQPREKRPFFRPKKKRF</sequence>
<protein>
    <recommendedName>
        <fullName evidence="5">Polyribonucleotide nucleotidyltransferase</fullName>
        <ecNumber evidence="5">2.7.7.8</ecNumber>
    </recommendedName>
    <alternativeName>
        <fullName evidence="5">Polynucleotide phosphorylase</fullName>
        <shortName evidence="5">PNPase</shortName>
    </alternativeName>
</protein>
<dbReference type="EC" id="2.7.7.8" evidence="5"/>
<comment type="catalytic activity">
    <reaction evidence="5">
        <text>RNA(n+1) + phosphate = RNA(n) + a ribonucleoside 5'-diphosphate</text>
        <dbReference type="Rhea" id="RHEA:22096"/>
        <dbReference type="Rhea" id="RHEA-COMP:14527"/>
        <dbReference type="Rhea" id="RHEA-COMP:17342"/>
        <dbReference type="ChEBI" id="CHEBI:43474"/>
        <dbReference type="ChEBI" id="CHEBI:57930"/>
        <dbReference type="ChEBI" id="CHEBI:140395"/>
        <dbReference type="EC" id="2.7.7.8"/>
    </reaction>
</comment>
<dbReference type="SUPFAM" id="SSF54791">
    <property type="entry name" value="Eukaryotic type KH-domain (KH-domain type I)"/>
    <property type="match status" value="1"/>
</dbReference>
<dbReference type="Pfam" id="PF00575">
    <property type="entry name" value="S1"/>
    <property type="match status" value="1"/>
</dbReference>
<dbReference type="InterPro" id="IPR004087">
    <property type="entry name" value="KH_dom"/>
</dbReference>
<dbReference type="EMBL" id="MHIB01000003">
    <property type="protein sequence ID" value="OGY45304.1"/>
    <property type="molecule type" value="Genomic_DNA"/>
</dbReference>
<accession>A0A1G1XZE7</accession>
<gene>
    <name evidence="5" type="primary">pnp</name>
    <name evidence="8" type="ORF">A2729_00485</name>
</gene>
<dbReference type="InterPro" id="IPR012162">
    <property type="entry name" value="PNPase"/>
</dbReference>
<dbReference type="PANTHER" id="PTHR11252:SF0">
    <property type="entry name" value="POLYRIBONUCLEOTIDE NUCLEOTIDYLTRANSFERASE 1, MITOCHONDRIAL"/>
    <property type="match status" value="1"/>
</dbReference>
<dbReference type="GO" id="GO:0005829">
    <property type="term" value="C:cytosol"/>
    <property type="evidence" value="ECO:0007669"/>
    <property type="project" value="TreeGrafter"/>
</dbReference>
<reference evidence="8 9" key="1">
    <citation type="journal article" date="2016" name="Nat. Commun.">
        <title>Thousands of microbial genomes shed light on interconnected biogeochemical processes in an aquifer system.</title>
        <authorList>
            <person name="Anantharaman K."/>
            <person name="Brown C.T."/>
            <person name="Hug L.A."/>
            <person name="Sharon I."/>
            <person name="Castelle C.J."/>
            <person name="Probst A.J."/>
            <person name="Thomas B.C."/>
            <person name="Singh A."/>
            <person name="Wilkins M.J."/>
            <person name="Karaoz U."/>
            <person name="Brodie E.L."/>
            <person name="Williams K.H."/>
            <person name="Hubbard S.S."/>
            <person name="Banfield J.F."/>
        </authorList>
    </citation>
    <scope>NUCLEOTIDE SEQUENCE [LARGE SCALE GENOMIC DNA]</scope>
</reference>
<dbReference type="NCBIfam" id="TIGR03591">
    <property type="entry name" value="polynuc_phos"/>
    <property type="match status" value="1"/>
</dbReference>
<dbReference type="InterPro" id="IPR001247">
    <property type="entry name" value="ExoRNase_PH_dom1"/>
</dbReference>
<dbReference type="SMART" id="SM00322">
    <property type="entry name" value="KH"/>
    <property type="match status" value="1"/>
</dbReference>
<evidence type="ECO:0000256" key="4">
    <source>
        <dbReference type="ARBA" id="ARBA00022884"/>
    </source>
</evidence>